<sequence length="145" mass="16696">MQVLRDFVDSTSAHGVYRAATPMSLFRRTVWSLLFVLLFGFAIVQAYNILEKYLSYPKLVDVDVIYAKELMFPAVTICNQNAYAGYKLDAYNISVDTVQEAKICDPFDYEYSYENDDDSCDDAEVGEQLRRQLLLKVLSSLTWQE</sequence>
<reference evidence="15" key="1">
    <citation type="submission" date="2025-08" db="UniProtKB">
        <authorList>
            <consortium name="RefSeq"/>
        </authorList>
    </citation>
    <scope>IDENTIFICATION</scope>
</reference>
<evidence type="ECO:0000256" key="8">
    <source>
        <dbReference type="ARBA" id="ARBA00023065"/>
    </source>
</evidence>
<dbReference type="PANTHER" id="PTHR11690">
    <property type="entry name" value="AMILORIDE-SENSITIVE SODIUM CHANNEL-RELATED"/>
    <property type="match status" value="1"/>
</dbReference>
<dbReference type="RefSeq" id="XP_014679204.1">
    <property type="nucleotide sequence ID" value="XM_014823718.1"/>
</dbReference>
<feature type="transmembrane region" description="Helical" evidence="13">
    <location>
        <begin position="30"/>
        <end position="50"/>
    </location>
</feature>
<keyword evidence="10 12" id="KW-0739">Sodium transport</keyword>
<evidence type="ECO:0000256" key="10">
    <source>
        <dbReference type="ARBA" id="ARBA00023201"/>
    </source>
</evidence>
<dbReference type="PANTHER" id="PTHR11690:SF248">
    <property type="entry name" value="PICKPOCKET 17, ISOFORM A"/>
    <property type="match status" value="1"/>
</dbReference>
<protein>
    <submittedName>
        <fullName evidence="15">Acid-sensing ion channel 5-like</fullName>
    </submittedName>
</protein>
<accession>A0ABM1F433</accession>
<name>A0ABM1F433_PRICU</name>
<keyword evidence="14" id="KW-1185">Reference proteome</keyword>
<proteinExistence type="inferred from homology"/>
<keyword evidence="11 12" id="KW-0407">Ion channel</keyword>
<evidence type="ECO:0000313" key="15">
    <source>
        <dbReference type="RefSeq" id="XP_014679204.1"/>
    </source>
</evidence>
<keyword evidence="6 13" id="KW-1133">Transmembrane helix</keyword>
<evidence type="ECO:0000256" key="3">
    <source>
        <dbReference type="ARBA" id="ARBA00022448"/>
    </source>
</evidence>
<evidence type="ECO:0000256" key="11">
    <source>
        <dbReference type="ARBA" id="ARBA00023303"/>
    </source>
</evidence>
<evidence type="ECO:0000256" key="6">
    <source>
        <dbReference type="ARBA" id="ARBA00022989"/>
    </source>
</evidence>
<keyword evidence="7" id="KW-0915">Sodium</keyword>
<evidence type="ECO:0000313" key="14">
    <source>
        <dbReference type="Proteomes" id="UP000695022"/>
    </source>
</evidence>
<keyword evidence="3 12" id="KW-0813">Transport</keyword>
<evidence type="ECO:0000256" key="4">
    <source>
        <dbReference type="ARBA" id="ARBA00022461"/>
    </source>
</evidence>
<keyword evidence="5 12" id="KW-0812">Transmembrane</keyword>
<dbReference type="InterPro" id="IPR001873">
    <property type="entry name" value="ENaC"/>
</dbReference>
<evidence type="ECO:0000256" key="9">
    <source>
        <dbReference type="ARBA" id="ARBA00023136"/>
    </source>
</evidence>
<evidence type="ECO:0000256" key="12">
    <source>
        <dbReference type="RuleBase" id="RU000679"/>
    </source>
</evidence>
<organism evidence="14 15">
    <name type="scientific">Priapulus caudatus</name>
    <name type="common">Priapulid worm</name>
    <dbReference type="NCBI Taxonomy" id="37621"/>
    <lineage>
        <taxon>Eukaryota</taxon>
        <taxon>Metazoa</taxon>
        <taxon>Ecdysozoa</taxon>
        <taxon>Scalidophora</taxon>
        <taxon>Priapulida</taxon>
        <taxon>Priapulimorpha</taxon>
        <taxon>Priapulimorphida</taxon>
        <taxon>Priapulidae</taxon>
        <taxon>Priapulus</taxon>
    </lineage>
</organism>
<evidence type="ECO:0000256" key="7">
    <source>
        <dbReference type="ARBA" id="ARBA00023053"/>
    </source>
</evidence>
<dbReference type="Pfam" id="PF00858">
    <property type="entry name" value="ASC"/>
    <property type="match status" value="1"/>
</dbReference>
<dbReference type="Proteomes" id="UP000695022">
    <property type="component" value="Unplaced"/>
</dbReference>
<evidence type="ECO:0000256" key="5">
    <source>
        <dbReference type="ARBA" id="ARBA00022692"/>
    </source>
</evidence>
<evidence type="ECO:0000256" key="2">
    <source>
        <dbReference type="ARBA" id="ARBA00007193"/>
    </source>
</evidence>
<evidence type="ECO:0000256" key="1">
    <source>
        <dbReference type="ARBA" id="ARBA00004141"/>
    </source>
</evidence>
<comment type="subcellular location">
    <subcellularLocation>
        <location evidence="1">Membrane</location>
        <topology evidence="1">Multi-pass membrane protein</topology>
    </subcellularLocation>
</comment>
<dbReference type="GeneID" id="106819057"/>
<keyword evidence="4 12" id="KW-0894">Sodium channel</keyword>
<comment type="similarity">
    <text evidence="2 12">Belongs to the amiloride-sensitive sodium channel (TC 1.A.6) family.</text>
</comment>
<gene>
    <name evidence="15" type="primary">LOC106819057</name>
</gene>
<keyword evidence="9 13" id="KW-0472">Membrane</keyword>
<keyword evidence="8 12" id="KW-0406">Ion transport</keyword>
<evidence type="ECO:0000256" key="13">
    <source>
        <dbReference type="SAM" id="Phobius"/>
    </source>
</evidence>